<evidence type="ECO:0000313" key="4">
    <source>
        <dbReference type="Proteomes" id="UP001467690"/>
    </source>
</evidence>
<evidence type="ECO:0000256" key="1">
    <source>
        <dbReference type="PROSITE-ProRule" id="PRU00339"/>
    </source>
</evidence>
<evidence type="ECO:0000256" key="2">
    <source>
        <dbReference type="SAM" id="SignalP"/>
    </source>
</evidence>
<dbReference type="RefSeq" id="WP_350402128.1">
    <property type="nucleotide sequence ID" value="NZ_JBELOE010000217.1"/>
</dbReference>
<dbReference type="Proteomes" id="UP001467690">
    <property type="component" value="Unassembled WGS sequence"/>
</dbReference>
<dbReference type="PROSITE" id="PS50005">
    <property type="entry name" value="TPR"/>
    <property type="match status" value="1"/>
</dbReference>
<protein>
    <submittedName>
        <fullName evidence="3">Tetratricopeptide repeat protein</fullName>
    </submittedName>
</protein>
<comment type="caution">
    <text evidence="3">The sequence shown here is derived from an EMBL/GenBank/DDBJ whole genome shotgun (WGS) entry which is preliminary data.</text>
</comment>
<feature type="signal peptide" evidence="2">
    <location>
        <begin position="1"/>
        <end position="18"/>
    </location>
</feature>
<sequence>MKKVIFAVALSISLNVFAEQNTIDNITLAANNMQVENLTELAAHTSGYDQAFAHYKLGAAYLVQQNFAKLTQHLTLSADILNQQLKHNPKDVESMILLAQVLGLHSGFAPEKAKEFGPKTYELLNKAGQLAPKNPRLKLVHGIIKYHTPAAYGGNKQVAVAMFNQAINNYPDDVHSGYHWGYDEAYIWRGLAKVEQGDTKGALLDFNQAVEINPNSNWAKGLIAQNEQNISSL</sequence>
<dbReference type="Pfam" id="PF13174">
    <property type="entry name" value="TPR_6"/>
    <property type="match status" value="2"/>
</dbReference>
<feature type="chain" id="PRO_5046710703" evidence="2">
    <location>
        <begin position="19"/>
        <end position="233"/>
    </location>
</feature>
<organism evidence="3 4">
    <name type="scientific">Catenovulum sediminis</name>
    <dbReference type="NCBI Taxonomy" id="1740262"/>
    <lineage>
        <taxon>Bacteria</taxon>
        <taxon>Pseudomonadati</taxon>
        <taxon>Pseudomonadota</taxon>
        <taxon>Gammaproteobacteria</taxon>
        <taxon>Alteromonadales</taxon>
        <taxon>Alteromonadaceae</taxon>
        <taxon>Catenovulum</taxon>
    </lineage>
</organism>
<keyword evidence="4" id="KW-1185">Reference proteome</keyword>
<keyword evidence="1" id="KW-0802">TPR repeat</keyword>
<dbReference type="Gene3D" id="1.25.40.10">
    <property type="entry name" value="Tetratricopeptide repeat domain"/>
    <property type="match status" value="1"/>
</dbReference>
<dbReference type="InterPro" id="IPR011990">
    <property type="entry name" value="TPR-like_helical_dom_sf"/>
</dbReference>
<dbReference type="SUPFAM" id="SSF48452">
    <property type="entry name" value="TPR-like"/>
    <property type="match status" value="1"/>
</dbReference>
<dbReference type="EMBL" id="JBELOE010000217">
    <property type="protein sequence ID" value="MER2492669.1"/>
    <property type="molecule type" value="Genomic_DNA"/>
</dbReference>
<evidence type="ECO:0000313" key="3">
    <source>
        <dbReference type="EMBL" id="MER2492669.1"/>
    </source>
</evidence>
<accession>A0ABV1RIA3</accession>
<name>A0ABV1RIA3_9ALTE</name>
<feature type="repeat" description="TPR" evidence="1">
    <location>
        <begin position="183"/>
        <end position="216"/>
    </location>
</feature>
<proteinExistence type="predicted"/>
<keyword evidence="2" id="KW-0732">Signal</keyword>
<gene>
    <name evidence="3" type="ORF">ABS311_12355</name>
</gene>
<dbReference type="InterPro" id="IPR019734">
    <property type="entry name" value="TPR_rpt"/>
</dbReference>
<reference evidence="3 4" key="1">
    <citation type="submission" date="2024-06" db="EMBL/GenBank/DDBJ databases">
        <authorList>
            <person name="Chen R.Y."/>
        </authorList>
    </citation>
    <scope>NUCLEOTIDE SEQUENCE [LARGE SCALE GENOMIC DNA]</scope>
    <source>
        <strain evidence="3 4">D2</strain>
    </source>
</reference>